<comment type="similarity">
    <text evidence="1">Belongs to the transglutaminase superfamily. Transglutaminase family.</text>
</comment>
<dbReference type="Ensembl" id="ENSLBET00000035300.1">
    <property type="protein sequence ID" value="ENSLBEP00000033825.1"/>
    <property type="gene ID" value="ENSLBEG00000025436.1"/>
</dbReference>
<dbReference type="SUPFAM" id="SSF54001">
    <property type="entry name" value="Cysteine proteinases"/>
    <property type="match status" value="1"/>
</dbReference>
<dbReference type="InterPro" id="IPR038765">
    <property type="entry name" value="Papain-like_cys_pep_sf"/>
</dbReference>
<organism evidence="5 6">
    <name type="scientific">Labrus bergylta</name>
    <name type="common">ballan wrasse</name>
    <dbReference type="NCBI Taxonomy" id="56723"/>
    <lineage>
        <taxon>Eukaryota</taxon>
        <taxon>Metazoa</taxon>
        <taxon>Chordata</taxon>
        <taxon>Craniata</taxon>
        <taxon>Vertebrata</taxon>
        <taxon>Euteleostomi</taxon>
        <taxon>Actinopterygii</taxon>
        <taxon>Neopterygii</taxon>
        <taxon>Teleostei</taxon>
        <taxon>Neoteleostei</taxon>
        <taxon>Acanthomorphata</taxon>
        <taxon>Eupercaria</taxon>
        <taxon>Labriformes</taxon>
        <taxon>Labridae</taxon>
        <taxon>Labrus</taxon>
    </lineage>
</organism>
<evidence type="ECO:0000256" key="1">
    <source>
        <dbReference type="ARBA" id="ARBA00005968"/>
    </source>
</evidence>
<keyword evidence="6" id="KW-1185">Reference proteome</keyword>
<name>A0A3Q3NH98_9LABR</name>
<dbReference type="InterPro" id="IPR036985">
    <property type="entry name" value="Transglutaminase-like_sf"/>
</dbReference>
<evidence type="ECO:0000313" key="6">
    <source>
        <dbReference type="Proteomes" id="UP000261660"/>
    </source>
</evidence>
<reference evidence="5" key="2">
    <citation type="submission" date="2025-09" db="UniProtKB">
        <authorList>
            <consortium name="Ensembl"/>
        </authorList>
    </citation>
    <scope>IDENTIFICATION</scope>
</reference>
<protein>
    <recommendedName>
        <fullName evidence="4">Transglutaminase-like domain-containing protein</fullName>
    </recommendedName>
</protein>
<dbReference type="InterPro" id="IPR002931">
    <property type="entry name" value="Transglutaminase-like"/>
</dbReference>
<dbReference type="SUPFAM" id="SSF49309">
    <property type="entry name" value="Transglutaminase, two C-terminal domains"/>
    <property type="match status" value="2"/>
</dbReference>
<dbReference type="FunFam" id="2.60.40.10:FF:000090">
    <property type="entry name" value="Protein-glutamine gamma-glutamyltransferase 2"/>
    <property type="match status" value="1"/>
</dbReference>
<evidence type="ECO:0000259" key="4">
    <source>
        <dbReference type="SMART" id="SM00460"/>
    </source>
</evidence>
<dbReference type="SMART" id="SM00460">
    <property type="entry name" value="TGc"/>
    <property type="match status" value="1"/>
</dbReference>
<dbReference type="InterPro" id="IPR050779">
    <property type="entry name" value="Transglutaminase"/>
</dbReference>
<dbReference type="InterPro" id="IPR013783">
    <property type="entry name" value="Ig-like_fold"/>
</dbReference>
<dbReference type="AlphaFoldDB" id="A0A3Q3NH98"/>
<proteinExistence type="inferred from homology"/>
<keyword evidence="3" id="KW-0732">Signal</keyword>
<dbReference type="InterPro" id="IPR036238">
    <property type="entry name" value="Transglutaminase_C_sf"/>
</dbReference>
<evidence type="ECO:0000313" key="5">
    <source>
        <dbReference type="Ensembl" id="ENSLBEP00000033825.1"/>
    </source>
</evidence>
<dbReference type="Pfam" id="PF01841">
    <property type="entry name" value="Transglut_core"/>
    <property type="match status" value="1"/>
</dbReference>
<reference evidence="5" key="1">
    <citation type="submission" date="2025-08" db="UniProtKB">
        <authorList>
            <consortium name="Ensembl"/>
        </authorList>
    </citation>
    <scope>IDENTIFICATION</scope>
</reference>
<dbReference type="Pfam" id="PF00927">
    <property type="entry name" value="Transglut_C"/>
    <property type="match status" value="2"/>
</dbReference>
<feature type="region of interest" description="Disordered" evidence="2">
    <location>
        <begin position="172"/>
        <end position="202"/>
    </location>
</feature>
<accession>A0A3Q3NH98</accession>
<feature type="domain" description="Transglutaminase-like" evidence="4">
    <location>
        <begin position="1"/>
        <end position="86"/>
    </location>
</feature>
<dbReference type="Proteomes" id="UP000261660">
    <property type="component" value="Unplaced"/>
</dbReference>
<sequence>MLTKGFLIAVMRFLGIPCRVVTNFQSAHDKNSSLTIDEYYDDFGIKTSETKDSVWNFHVWVEGWMKRPDLKKGDKYDGWQVLDPTPQEESEGAFCCGPAPVTAIFQGDTDLKYDVPFVFAEVNADMVKWLLSTGGLKRKMHSDTSTVGQKISTKAIGSNMRNDITNLYKHREGSQKERASFKRAISRVNSDDDPEESSGDEPLKVDMKFQEETKMVNGQDIKLNLKLSNKEHRNKTMSIRVNAQTMRYNGKPANNIQSTFQVKTLLSGQAVIVPVHIPFSVYSKHMVSCDSLKVSAVAFDQKQDDDIYETETDIMLEDPPISIKVIGEARLFQTLTMEVEFTNPLNVTLRNCSLTVIGCGLFRSDYVEGKIRELEPNATMTLKITTVPYRSGLRTVLADFDCSAFRDVKGSSTVHVK</sequence>
<dbReference type="Gene3D" id="2.60.40.10">
    <property type="entry name" value="Immunoglobulins"/>
    <property type="match status" value="2"/>
</dbReference>
<evidence type="ECO:0000256" key="2">
    <source>
        <dbReference type="SAM" id="MobiDB-lite"/>
    </source>
</evidence>
<dbReference type="FunFam" id="3.90.260.10:FF:000026">
    <property type="entry name" value="Protein-glutamine gamma-glutamyltransferase, putative"/>
    <property type="match status" value="1"/>
</dbReference>
<dbReference type="GO" id="GO:0005739">
    <property type="term" value="C:mitochondrion"/>
    <property type="evidence" value="ECO:0007669"/>
    <property type="project" value="TreeGrafter"/>
</dbReference>
<feature type="signal peptide" evidence="3">
    <location>
        <begin position="1"/>
        <end position="18"/>
    </location>
</feature>
<dbReference type="PANTHER" id="PTHR11590:SF6">
    <property type="entry name" value="PROTEIN-GLUTAMINE GAMMA-GLUTAMYLTRANSFERASE 2"/>
    <property type="match status" value="1"/>
</dbReference>
<dbReference type="Gene3D" id="3.90.260.10">
    <property type="entry name" value="Transglutaminase-like"/>
    <property type="match status" value="1"/>
</dbReference>
<dbReference type="GeneTree" id="ENSGT01050000244866"/>
<dbReference type="InterPro" id="IPR008958">
    <property type="entry name" value="Transglutaminase_C"/>
</dbReference>
<evidence type="ECO:0000256" key="3">
    <source>
        <dbReference type="SAM" id="SignalP"/>
    </source>
</evidence>
<dbReference type="PANTHER" id="PTHR11590">
    <property type="entry name" value="PROTEIN-GLUTAMINE GAMMA-GLUTAMYLTRANSFERASE"/>
    <property type="match status" value="1"/>
</dbReference>
<feature type="chain" id="PRO_5018719758" description="Transglutaminase-like domain-containing protein" evidence="3">
    <location>
        <begin position="19"/>
        <end position="417"/>
    </location>
</feature>
<dbReference type="GO" id="GO:0003810">
    <property type="term" value="F:protein-glutamine gamma-glutamyltransferase activity"/>
    <property type="evidence" value="ECO:0007669"/>
    <property type="project" value="InterPro"/>
</dbReference>